<dbReference type="InterPro" id="IPR036636">
    <property type="entry name" value="COX7C/Cox8_sf"/>
</dbReference>
<dbReference type="SUPFAM" id="SSF81427">
    <property type="entry name" value="Mitochondrial cytochrome c oxidase subunit VIIc (aka VIIIa)"/>
    <property type="match status" value="1"/>
</dbReference>
<dbReference type="Pfam" id="PF02935">
    <property type="entry name" value="COX7C"/>
    <property type="match status" value="1"/>
</dbReference>
<keyword evidence="7" id="KW-0809">Transit peptide</keyword>
<evidence type="ECO:0000256" key="10">
    <source>
        <dbReference type="ARBA" id="ARBA00023136"/>
    </source>
</evidence>
<evidence type="ECO:0000256" key="3">
    <source>
        <dbReference type="ARBA" id="ARBA00010514"/>
    </source>
</evidence>
<dbReference type="AlphaFoldDB" id="A0AAV0VM15"/>
<dbReference type="GO" id="GO:0045277">
    <property type="term" value="C:respiratory chain complex IV"/>
    <property type="evidence" value="ECO:0007669"/>
    <property type="project" value="InterPro"/>
</dbReference>
<dbReference type="EMBL" id="CARXXK010000001">
    <property type="protein sequence ID" value="CAI6342736.1"/>
    <property type="molecule type" value="Genomic_DNA"/>
</dbReference>
<dbReference type="InterPro" id="IPR004202">
    <property type="entry name" value="COX7C/Cox8"/>
</dbReference>
<evidence type="ECO:0000256" key="8">
    <source>
        <dbReference type="ARBA" id="ARBA00022989"/>
    </source>
</evidence>
<sequence length="147" mass="16698">MSFIRITQSYGAIENCCFWYKGTARDYLNIGTTVVPAVIWNLIFSEESIHHRFLVVLYFHPCTEGRTFHTLTTTILGQNMIASRGLKLMRNFSTTAARNSHAYGGPGSNLPFDVNSKYKFTALLAIYFSTGFGLPFLMVRFIKHRAL</sequence>
<comment type="caution">
    <text evidence="13">The sequence shown here is derived from an EMBL/GenBank/DDBJ whole genome shotgun (WGS) entry which is preliminary data.</text>
</comment>
<dbReference type="Gene3D" id="4.10.49.10">
    <property type="entry name" value="Cytochrome c oxidase subunit VIIc"/>
    <property type="match status" value="1"/>
</dbReference>
<keyword evidence="8 12" id="KW-1133">Transmembrane helix</keyword>
<evidence type="ECO:0000256" key="7">
    <source>
        <dbReference type="ARBA" id="ARBA00022946"/>
    </source>
</evidence>
<dbReference type="PANTHER" id="PTHR13313">
    <property type="entry name" value="CYTOCHROME C OXIDASE SUBUNIT VIIC"/>
    <property type="match status" value="1"/>
</dbReference>
<protein>
    <recommendedName>
        <fullName evidence="4">Cytochrome c oxidase subunit 7C, mitochondrial</fullName>
    </recommendedName>
    <alternativeName>
        <fullName evidence="11">Cytochrome c oxidase polypeptide VIIc</fullName>
    </alternativeName>
</protein>
<comment type="pathway">
    <text evidence="2">Energy metabolism; oxidative phosphorylation.</text>
</comment>
<keyword evidence="6" id="KW-0999">Mitochondrion inner membrane</keyword>
<evidence type="ECO:0000256" key="11">
    <source>
        <dbReference type="ARBA" id="ARBA00031140"/>
    </source>
</evidence>
<gene>
    <name evidence="13" type="ORF">MEUPH1_LOCUS93</name>
</gene>
<evidence type="ECO:0000256" key="5">
    <source>
        <dbReference type="ARBA" id="ARBA00022692"/>
    </source>
</evidence>
<feature type="transmembrane region" description="Helical" evidence="12">
    <location>
        <begin position="120"/>
        <end position="142"/>
    </location>
</feature>
<reference evidence="13 14" key="1">
    <citation type="submission" date="2023-01" db="EMBL/GenBank/DDBJ databases">
        <authorList>
            <person name="Whitehead M."/>
        </authorList>
    </citation>
    <scope>NUCLEOTIDE SEQUENCE [LARGE SCALE GENOMIC DNA]</scope>
</reference>
<evidence type="ECO:0000256" key="9">
    <source>
        <dbReference type="ARBA" id="ARBA00023128"/>
    </source>
</evidence>
<comment type="similarity">
    <text evidence="3">Belongs to the cytochrome c oxidase VIIc family.</text>
</comment>
<keyword evidence="14" id="KW-1185">Reference proteome</keyword>
<evidence type="ECO:0000313" key="14">
    <source>
        <dbReference type="Proteomes" id="UP001160148"/>
    </source>
</evidence>
<dbReference type="GO" id="GO:0005743">
    <property type="term" value="C:mitochondrial inner membrane"/>
    <property type="evidence" value="ECO:0007669"/>
    <property type="project" value="UniProtKB-SubCell"/>
</dbReference>
<dbReference type="GO" id="GO:0006123">
    <property type="term" value="P:mitochondrial electron transport, cytochrome c to oxygen"/>
    <property type="evidence" value="ECO:0007669"/>
    <property type="project" value="InterPro"/>
</dbReference>
<dbReference type="Proteomes" id="UP001160148">
    <property type="component" value="Unassembled WGS sequence"/>
</dbReference>
<evidence type="ECO:0000256" key="4">
    <source>
        <dbReference type="ARBA" id="ARBA00017004"/>
    </source>
</evidence>
<accession>A0AAV0VM15</accession>
<keyword evidence="9" id="KW-0496">Mitochondrion</keyword>
<name>A0AAV0VM15_9HEMI</name>
<dbReference type="PANTHER" id="PTHR13313:SF0">
    <property type="entry name" value="CYTOCHROME C OXIDASE SUBUNIT 7C, MITOCHONDRIAL"/>
    <property type="match status" value="1"/>
</dbReference>
<comment type="subcellular location">
    <subcellularLocation>
        <location evidence="1">Mitochondrion inner membrane</location>
        <topology evidence="1">Single-pass membrane protein</topology>
    </subcellularLocation>
</comment>
<keyword evidence="10 12" id="KW-0472">Membrane</keyword>
<evidence type="ECO:0000256" key="2">
    <source>
        <dbReference type="ARBA" id="ARBA00004673"/>
    </source>
</evidence>
<dbReference type="FunFam" id="4.10.49.10:FF:000001">
    <property type="entry name" value="Cytochrome c oxidase subunit 7C"/>
    <property type="match status" value="1"/>
</dbReference>
<evidence type="ECO:0000256" key="12">
    <source>
        <dbReference type="SAM" id="Phobius"/>
    </source>
</evidence>
<evidence type="ECO:0000313" key="13">
    <source>
        <dbReference type="EMBL" id="CAI6342736.1"/>
    </source>
</evidence>
<keyword evidence="5 12" id="KW-0812">Transmembrane</keyword>
<organism evidence="13 14">
    <name type="scientific">Macrosiphum euphorbiae</name>
    <name type="common">potato aphid</name>
    <dbReference type="NCBI Taxonomy" id="13131"/>
    <lineage>
        <taxon>Eukaryota</taxon>
        <taxon>Metazoa</taxon>
        <taxon>Ecdysozoa</taxon>
        <taxon>Arthropoda</taxon>
        <taxon>Hexapoda</taxon>
        <taxon>Insecta</taxon>
        <taxon>Pterygota</taxon>
        <taxon>Neoptera</taxon>
        <taxon>Paraneoptera</taxon>
        <taxon>Hemiptera</taxon>
        <taxon>Sternorrhyncha</taxon>
        <taxon>Aphidomorpha</taxon>
        <taxon>Aphidoidea</taxon>
        <taxon>Aphididae</taxon>
        <taxon>Macrosiphini</taxon>
        <taxon>Macrosiphum</taxon>
    </lineage>
</organism>
<evidence type="ECO:0000256" key="1">
    <source>
        <dbReference type="ARBA" id="ARBA00004434"/>
    </source>
</evidence>
<proteinExistence type="inferred from homology"/>
<evidence type="ECO:0000256" key="6">
    <source>
        <dbReference type="ARBA" id="ARBA00022792"/>
    </source>
</evidence>